<feature type="region of interest" description="Disordered" evidence="1">
    <location>
        <begin position="19"/>
        <end position="38"/>
    </location>
</feature>
<dbReference type="FunFam" id="1.10.287.110:FF:000043">
    <property type="entry name" value="J-domain protein required for chloroplast accumulation response 1"/>
    <property type="match status" value="1"/>
</dbReference>
<dbReference type="AlphaFoldDB" id="A0A6A1W909"/>
<protein>
    <submittedName>
        <fullName evidence="2">J domain-containing protein required for chloroplast accumulation response 1</fullName>
    </submittedName>
</protein>
<comment type="caution">
    <text evidence="2">The sequence shown here is derived from an EMBL/GenBank/DDBJ whole genome shotgun (WGS) entry which is preliminary data.</text>
</comment>
<feature type="compositionally biased region" description="Polar residues" evidence="1">
    <location>
        <begin position="212"/>
        <end position="234"/>
    </location>
</feature>
<feature type="compositionally biased region" description="Basic and acidic residues" evidence="1">
    <location>
        <begin position="456"/>
        <end position="465"/>
    </location>
</feature>
<proteinExistence type="predicted"/>
<organism evidence="2 3">
    <name type="scientific">Morella rubra</name>
    <name type="common">Chinese bayberry</name>
    <dbReference type="NCBI Taxonomy" id="262757"/>
    <lineage>
        <taxon>Eukaryota</taxon>
        <taxon>Viridiplantae</taxon>
        <taxon>Streptophyta</taxon>
        <taxon>Embryophyta</taxon>
        <taxon>Tracheophyta</taxon>
        <taxon>Spermatophyta</taxon>
        <taxon>Magnoliopsida</taxon>
        <taxon>eudicotyledons</taxon>
        <taxon>Gunneridae</taxon>
        <taxon>Pentapetalae</taxon>
        <taxon>rosids</taxon>
        <taxon>fabids</taxon>
        <taxon>Fagales</taxon>
        <taxon>Myricaceae</taxon>
        <taxon>Morella</taxon>
    </lineage>
</organism>
<dbReference type="GO" id="GO:0031982">
    <property type="term" value="C:vesicle"/>
    <property type="evidence" value="ECO:0007669"/>
    <property type="project" value="TreeGrafter"/>
</dbReference>
<dbReference type="EMBL" id="RXIC02000021">
    <property type="protein sequence ID" value="KAB1220547.1"/>
    <property type="molecule type" value="Genomic_DNA"/>
</dbReference>
<dbReference type="OrthoDB" id="1717591at2759"/>
<evidence type="ECO:0000313" key="2">
    <source>
        <dbReference type="EMBL" id="KAB1220547.1"/>
    </source>
</evidence>
<reference evidence="2 3" key="1">
    <citation type="journal article" date="2019" name="Plant Biotechnol. J.">
        <title>The red bayberry genome and genetic basis of sex determination.</title>
        <authorList>
            <person name="Jia H.M."/>
            <person name="Jia H.J."/>
            <person name="Cai Q.L."/>
            <person name="Wang Y."/>
            <person name="Zhao H.B."/>
            <person name="Yang W.F."/>
            <person name="Wang G.Y."/>
            <person name="Li Y.H."/>
            <person name="Zhan D.L."/>
            <person name="Shen Y.T."/>
            <person name="Niu Q.F."/>
            <person name="Chang L."/>
            <person name="Qiu J."/>
            <person name="Zhao L."/>
            <person name="Xie H.B."/>
            <person name="Fu W.Y."/>
            <person name="Jin J."/>
            <person name="Li X.W."/>
            <person name="Jiao Y."/>
            <person name="Zhou C.C."/>
            <person name="Tu T."/>
            <person name="Chai C.Y."/>
            <person name="Gao J.L."/>
            <person name="Fan L.J."/>
            <person name="van de Weg E."/>
            <person name="Wang J.Y."/>
            <person name="Gao Z.S."/>
        </authorList>
    </citation>
    <scope>NUCLEOTIDE SEQUENCE [LARGE SCALE GENOMIC DNA]</scope>
    <source>
        <tissue evidence="2">Leaves</tissue>
    </source>
</reference>
<evidence type="ECO:0000313" key="3">
    <source>
        <dbReference type="Proteomes" id="UP000516437"/>
    </source>
</evidence>
<feature type="region of interest" description="Disordered" evidence="1">
    <location>
        <begin position="106"/>
        <end position="156"/>
    </location>
</feature>
<dbReference type="PANTHER" id="PTHR23172:SF64">
    <property type="entry name" value="J DOMAIN-CONTAINING PROTEIN REQUIRED FOR CHLOROPLAST ACCUMULATION RESPONSE 1"/>
    <property type="match status" value="1"/>
</dbReference>
<feature type="region of interest" description="Disordered" evidence="1">
    <location>
        <begin position="424"/>
        <end position="469"/>
    </location>
</feature>
<feature type="region of interest" description="Disordered" evidence="1">
    <location>
        <begin position="502"/>
        <end position="535"/>
    </location>
</feature>
<dbReference type="SUPFAM" id="SSF46565">
    <property type="entry name" value="Chaperone J-domain"/>
    <property type="match status" value="1"/>
</dbReference>
<dbReference type="GO" id="GO:0030276">
    <property type="term" value="F:clathrin binding"/>
    <property type="evidence" value="ECO:0007669"/>
    <property type="project" value="TreeGrafter"/>
</dbReference>
<dbReference type="PANTHER" id="PTHR23172">
    <property type="entry name" value="AUXILIN/CYCLIN G-ASSOCIATED KINASE-RELATED"/>
    <property type="match status" value="1"/>
</dbReference>
<feature type="compositionally biased region" description="Basic and acidic residues" evidence="1">
    <location>
        <begin position="510"/>
        <end position="522"/>
    </location>
</feature>
<dbReference type="Proteomes" id="UP000516437">
    <property type="component" value="Chromosome 3"/>
</dbReference>
<gene>
    <name evidence="2" type="ORF">CJ030_MR3G015800</name>
</gene>
<dbReference type="GO" id="GO:0072583">
    <property type="term" value="P:clathrin-dependent endocytosis"/>
    <property type="evidence" value="ECO:0007669"/>
    <property type="project" value="TreeGrafter"/>
</dbReference>
<dbReference type="InterPro" id="IPR036869">
    <property type="entry name" value="J_dom_sf"/>
</dbReference>
<feature type="region of interest" description="Disordered" evidence="1">
    <location>
        <begin position="170"/>
        <end position="246"/>
    </location>
</feature>
<evidence type="ECO:0000256" key="1">
    <source>
        <dbReference type="SAM" id="MobiDB-lite"/>
    </source>
</evidence>
<dbReference type="Gene3D" id="1.10.287.110">
    <property type="entry name" value="DnaJ domain"/>
    <property type="match status" value="1"/>
</dbReference>
<sequence length="789" mass="87841">MERFSQRESVLFGYSCPRVSFTNSNSPPKTPCRNSDFDFNDVFGGPPRRSSMQDKRFSFTESMDFYGNKEDDEALSCLVGEKPVFGEENMNRRRYTSDDFFDDIFRGDQSLSSTPRRRGKDPFSSAPGSRVLSPALPLPPKADPFGSSSLPPQFSLPAKLTKGVDSLVFGSSTGKPYKHKDGASNGIGFSSPSTSTPSRFSSQAIQTKEESGNNVQPPYHQSTLLPEISRSSEVSPDLISDEKDTKVDMEKNFHSSEVRSDGSKFHFSIYKWASKGVPLAMPFRGGSGLRLKEPAKIERCSSAKGWLVGESEVKESYTQSFRVECNKQDKDSVPEISAQDRVEPCQNVAEAILPRPESENLSSLQSFVEDIPGSTILQGIREEIKPPSLSLVDLCDQSEREIRVLTEEVYRPALKPVHSLFFDNDYEHGNDGTTEKGQGKETMAKSTTVDASKNVKKQDEKRPKVNDVLTNEASFQDSAVYSADKLGRNRVKGMVKEFVKIFNQEGSPQPKDDSTSRSENSKWKKRGTNRAESEVRISTIGVDEKTPRAKAGGYLKQTEKEHFAIKITNDVVGGTLSGQKDYSSSSTTSVLHGSKAAVEDTDESFQGNFLIKELTQGKNEPSQSGDTQEIQVIDAKVRQWSNGKTGNIRSLLSTLQYVLWPESGWKPVPLADIIDSTSVKRAYQKALLCLHPDKLQQKGAAWHQRYIAEIVFKILQGYMRDSESHHHRTETPKTISKCGRPHLGIDNLTFPLTVDLWPSSMKKPELLAPDILHATVELCCRHQVPMKLV</sequence>
<feature type="compositionally biased region" description="Low complexity" evidence="1">
    <location>
        <begin position="189"/>
        <end position="202"/>
    </location>
</feature>
<dbReference type="GO" id="GO:0072318">
    <property type="term" value="P:clathrin coat disassembly"/>
    <property type="evidence" value="ECO:0007669"/>
    <property type="project" value="TreeGrafter"/>
</dbReference>
<keyword evidence="3" id="KW-1185">Reference proteome</keyword>
<feature type="compositionally biased region" description="Basic and acidic residues" evidence="1">
    <location>
        <begin position="425"/>
        <end position="443"/>
    </location>
</feature>
<dbReference type="GO" id="GO:0005737">
    <property type="term" value="C:cytoplasm"/>
    <property type="evidence" value="ECO:0007669"/>
    <property type="project" value="TreeGrafter"/>
</dbReference>
<name>A0A6A1W909_9ROSI</name>
<accession>A0A6A1W909</accession>